<accession>S9UKB4</accession>
<keyword evidence="3" id="KW-0106">Calcium</keyword>
<organism evidence="4 5">
    <name type="scientific">Strigomonas culicis</name>
    <dbReference type="NCBI Taxonomy" id="28005"/>
    <lineage>
        <taxon>Eukaryota</taxon>
        <taxon>Discoba</taxon>
        <taxon>Euglenozoa</taxon>
        <taxon>Kinetoplastea</taxon>
        <taxon>Metakinetoplastina</taxon>
        <taxon>Trypanosomatida</taxon>
        <taxon>Trypanosomatidae</taxon>
        <taxon>Strigomonadinae</taxon>
        <taxon>Strigomonas</taxon>
    </lineage>
</organism>
<dbReference type="EMBL" id="ATMH01004665">
    <property type="protein sequence ID" value="EPY29219.1"/>
    <property type="molecule type" value="Genomic_DNA"/>
</dbReference>
<proteinExistence type="predicted"/>
<dbReference type="OrthoDB" id="444540at2759"/>
<dbReference type="PANTHER" id="PTHR34524">
    <property type="entry name" value="CALCYPHOSIN"/>
    <property type="match status" value="1"/>
</dbReference>
<protein>
    <recommendedName>
        <fullName evidence="6">EF-hand domain-containing protein</fullName>
    </recommendedName>
</protein>
<dbReference type="AlphaFoldDB" id="S9UKB4"/>
<gene>
    <name evidence="4" type="ORF">STCU_04665</name>
</gene>
<dbReference type="InterPro" id="IPR051581">
    <property type="entry name" value="Ca-bind"/>
</dbReference>
<evidence type="ECO:0000313" key="5">
    <source>
        <dbReference type="Proteomes" id="UP000015354"/>
    </source>
</evidence>
<dbReference type="GO" id="GO:0046872">
    <property type="term" value="F:metal ion binding"/>
    <property type="evidence" value="ECO:0007669"/>
    <property type="project" value="UniProtKB-KW"/>
</dbReference>
<dbReference type="Proteomes" id="UP000015354">
    <property type="component" value="Unassembled WGS sequence"/>
</dbReference>
<keyword evidence="5" id="KW-1185">Reference proteome</keyword>
<evidence type="ECO:0000256" key="1">
    <source>
        <dbReference type="ARBA" id="ARBA00022723"/>
    </source>
</evidence>
<dbReference type="PANTHER" id="PTHR34524:SF10">
    <property type="entry name" value="EF-HAND DOMAIN-CONTAINING PROTEIN"/>
    <property type="match status" value="1"/>
</dbReference>
<name>S9UKB4_9TRYP</name>
<comment type="caution">
    <text evidence="4">The sequence shown here is derived from an EMBL/GenBank/DDBJ whole genome shotgun (WGS) entry which is preliminary data.</text>
</comment>
<evidence type="ECO:0000313" key="4">
    <source>
        <dbReference type="EMBL" id="EPY29219.1"/>
    </source>
</evidence>
<evidence type="ECO:0000256" key="2">
    <source>
        <dbReference type="ARBA" id="ARBA00022737"/>
    </source>
</evidence>
<evidence type="ECO:0008006" key="6">
    <source>
        <dbReference type="Google" id="ProtNLM"/>
    </source>
</evidence>
<keyword evidence="1" id="KW-0479">Metal-binding</keyword>
<keyword evidence="2" id="KW-0677">Repeat</keyword>
<reference evidence="4 5" key="1">
    <citation type="journal article" date="2013" name="PLoS ONE">
        <title>Predicting the Proteins of Angomonas deanei, Strigomonas culicis and Their Respective Endosymbionts Reveals New Aspects of the Trypanosomatidae Family.</title>
        <authorList>
            <person name="Motta M.C."/>
            <person name="Martins A.C."/>
            <person name="de Souza S.S."/>
            <person name="Catta-Preta C.M."/>
            <person name="Silva R."/>
            <person name="Klein C.C."/>
            <person name="de Almeida L.G."/>
            <person name="de Lima Cunha O."/>
            <person name="Ciapina L.P."/>
            <person name="Brocchi M."/>
            <person name="Colabardini A.C."/>
            <person name="de Araujo Lima B."/>
            <person name="Machado C.R."/>
            <person name="de Almeida Soares C.M."/>
            <person name="Probst C.M."/>
            <person name="de Menezes C.B."/>
            <person name="Thompson C.E."/>
            <person name="Bartholomeu D.C."/>
            <person name="Gradia D.F."/>
            <person name="Pavoni D.P."/>
            <person name="Grisard E.C."/>
            <person name="Fantinatti-Garboggini F."/>
            <person name="Marchini F.K."/>
            <person name="Rodrigues-Luiz G.F."/>
            <person name="Wagner G."/>
            <person name="Goldman G.H."/>
            <person name="Fietto J.L."/>
            <person name="Elias M.C."/>
            <person name="Goldman M.H."/>
            <person name="Sagot M.F."/>
            <person name="Pereira M."/>
            <person name="Stoco P.H."/>
            <person name="de Mendonca-Neto R.P."/>
            <person name="Teixeira S.M."/>
            <person name="Maciel T.E."/>
            <person name="de Oliveira Mendes T.A."/>
            <person name="Urmenyi T.P."/>
            <person name="de Souza W."/>
            <person name="Schenkman S."/>
            <person name="de Vasconcelos A.T."/>
        </authorList>
    </citation>
    <scope>NUCLEOTIDE SEQUENCE [LARGE SCALE GENOMIC DNA]</scope>
</reference>
<sequence length="268" mass="30097">MPPKASLKPFMREVVDKAIERLGKKQLWRVVRAVRGAQPADASAVRERLRDLGIYVSDAHFEAMEADYGTAPFSKDAFMKDFFAAFPPIRRHAVDLVVLKLDPEGTGRVSYRTLDREFDALRHPDVVSNTRDEDVITADFFDSIMDDMSAAEGSLTTEELMGYYVGISATTPQDEAFELRCIRSFCLDRPRLNTAEETERMQGSQRFSRQSRLLGPGRKHPLYATSNEVYGKEAVGEACRRPEYGLSQKFTKNLPKRAGTGGASTMNI</sequence>
<evidence type="ECO:0000256" key="3">
    <source>
        <dbReference type="ARBA" id="ARBA00022837"/>
    </source>
</evidence>
<dbReference type="Gene3D" id="1.10.238.10">
    <property type="entry name" value="EF-hand"/>
    <property type="match status" value="1"/>
</dbReference>